<dbReference type="RefSeq" id="WP_374978421.1">
    <property type="nucleotide sequence ID" value="NZ_JAROBZ020000003.1"/>
</dbReference>
<dbReference type="Proteomes" id="UP001241748">
    <property type="component" value="Unassembled WGS sequence"/>
</dbReference>
<dbReference type="InterPro" id="IPR002656">
    <property type="entry name" value="Acyl_transf_3_dom"/>
</dbReference>
<keyword evidence="3" id="KW-0812">Transmembrane</keyword>
<feature type="transmembrane region" description="Helical" evidence="3">
    <location>
        <begin position="6"/>
        <end position="26"/>
    </location>
</feature>
<feature type="transmembrane region" description="Helical" evidence="3">
    <location>
        <begin position="38"/>
        <end position="59"/>
    </location>
</feature>
<sequence length="89" mass="10350">MAGSEAVTLFFVLSGFVLSLTFYYKGKFSYGEYLIKPIVRIYIPYVTAIVITLILRGNFYTGNIKGLSYWFNTRNTHFQKEICLVWVIM</sequence>
<evidence type="ECO:0000313" key="6">
    <source>
        <dbReference type="Proteomes" id="UP001241748"/>
    </source>
</evidence>
<keyword evidence="5" id="KW-0808">Transferase</keyword>
<feature type="domain" description="Acyltransferase 3" evidence="4">
    <location>
        <begin position="3"/>
        <end position="82"/>
    </location>
</feature>
<comment type="subcellular location">
    <subcellularLocation>
        <location evidence="1">Membrane</location>
    </subcellularLocation>
</comment>
<protein>
    <submittedName>
        <fullName evidence="5">Acyltransferase family protein</fullName>
    </submittedName>
</protein>
<keyword evidence="3" id="KW-0472">Membrane</keyword>
<comment type="caution">
    <text evidence="5">The sequence shown here is derived from an EMBL/GenBank/DDBJ whole genome shotgun (WGS) entry which is preliminary data.</text>
</comment>
<proteinExistence type="inferred from homology"/>
<reference evidence="5 6" key="1">
    <citation type="submission" date="2024-05" db="EMBL/GenBank/DDBJ databases">
        <authorList>
            <person name="Venkateswaran K."/>
        </authorList>
    </citation>
    <scope>NUCLEOTIDE SEQUENCE [LARGE SCALE GENOMIC DNA]</scope>
    <source>
        <strain evidence="5 6">179-C4-2-HS</strain>
    </source>
</reference>
<evidence type="ECO:0000256" key="1">
    <source>
        <dbReference type="ARBA" id="ARBA00004370"/>
    </source>
</evidence>
<organism evidence="5 6">
    <name type="scientific">Neobacillus driksii</name>
    <dbReference type="NCBI Taxonomy" id="3035913"/>
    <lineage>
        <taxon>Bacteria</taxon>
        <taxon>Bacillati</taxon>
        <taxon>Bacillota</taxon>
        <taxon>Bacilli</taxon>
        <taxon>Bacillales</taxon>
        <taxon>Bacillaceae</taxon>
        <taxon>Neobacillus</taxon>
    </lineage>
</organism>
<gene>
    <name evidence="5" type="ORF">P5G62_026500</name>
</gene>
<evidence type="ECO:0000313" key="5">
    <source>
        <dbReference type="EMBL" id="MFB3170669.1"/>
    </source>
</evidence>
<name>A0ABV4Z0Q1_9BACI</name>
<evidence type="ECO:0000256" key="3">
    <source>
        <dbReference type="SAM" id="Phobius"/>
    </source>
</evidence>
<keyword evidence="3" id="KW-1133">Transmembrane helix</keyword>
<dbReference type="GO" id="GO:0016746">
    <property type="term" value="F:acyltransferase activity"/>
    <property type="evidence" value="ECO:0007669"/>
    <property type="project" value="UniProtKB-KW"/>
</dbReference>
<dbReference type="Pfam" id="PF01757">
    <property type="entry name" value="Acyl_transf_3"/>
    <property type="match status" value="1"/>
</dbReference>
<keyword evidence="5" id="KW-0012">Acyltransferase</keyword>
<evidence type="ECO:0000256" key="2">
    <source>
        <dbReference type="ARBA" id="ARBA00007400"/>
    </source>
</evidence>
<evidence type="ECO:0000259" key="4">
    <source>
        <dbReference type="Pfam" id="PF01757"/>
    </source>
</evidence>
<accession>A0ABV4Z0Q1</accession>
<comment type="similarity">
    <text evidence="2">Belongs to the acyltransferase 3 family.</text>
</comment>
<keyword evidence="6" id="KW-1185">Reference proteome</keyword>
<dbReference type="EMBL" id="JAROBZ020000003">
    <property type="protein sequence ID" value="MFB3170669.1"/>
    <property type="molecule type" value="Genomic_DNA"/>
</dbReference>